<evidence type="ECO:0000259" key="1">
    <source>
        <dbReference type="PROSITE" id="PS50943"/>
    </source>
</evidence>
<name>A0A9X1UMQ8_9BURK</name>
<dbReference type="PANTHER" id="PTHR35010">
    <property type="entry name" value="BLL4672 PROTEIN-RELATED"/>
    <property type="match status" value="1"/>
</dbReference>
<dbReference type="AlphaFoldDB" id="A0A9X1UMQ8"/>
<dbReference type="SUPFAM" id="SSF47413">
    <property type="entry name" value="lambda repressor-like DNA-binding domains"/>
    <property type="match status" value="1"/>
</dbReference>
<evidence type="ECO:0000313" key="2">
    <source>
        <dbReference type="EMBL" id="MCG5078266.1"/>
    </source>
</evidence>
<dbReference type="PROSITE" id="PS50943">
    <property type="entry name" value="HTH_CROC1"/>
    <property type="match status" value="1"/>
</dbReference>
<protein>
    <submittedName>
        <fullName evidence="2">Helix-turn-helix domain-containing protein</fullName>
    </submittedName>
</protein>
<keyword evidence="3" id="KW-1185">Reference proteome</keyword>
<feature type="domain" description="HTH cro/C1-type" evidence="1">
    <location>
        <begin position="14"/>
        <end position="69"/>
    </location>
</feature>
<sequence>MDAQAPKISFAECLLLTRRRSGLRQKTVAQRSGLDPSYLASLENARRPPPSPEVLARILDGLDASPEDRRALEQLALSHHLKAQLSRRAPPELAEVLFAVTTLSAEQLKATRAFLRHLTSVRSTLEQEATM</sequence>
<dbReference type="EMBL" id="JAKLJA010000054">
    <property type="protein sequence ID" value="MCG5078266.1"/>
    <property type="molecule type" value="Genomic_DNA"/>
</dbReference>
<organism evidence="2 3">
    <name type="scientific">Paraburkholderia tagetis</name>
    <dbReference type="NCBI Taxonomy" id="2913261"/>
    <lineage>
        <taxon>Bacteria</taxon>
        <taxon>Pseudomonadati</taxon>
        <taxon>Pseudomonadota</taxon>
        <taxon>Betaproteobacteria</taxon>
        <taxon>Burkholderiales</taxon>
        <taxon>Burkholderiaceae</taxon>
        <taxon>Paraburkholderia</taxon>
    </lineage>
</organism>
<accession>A0A9X1UMQ8</accession>
<dbReference type="Proteomes" id="UP001139308">
    <property type="component" value="Unassembled WGS sequence"/>
</dbReference>
<dbReference type="GO" id="GO:0003677">
    <property type="term" value="F:DNA binding"/>
    <property type="evidence" value="ECO:0007669"/>
    <property type="project" value="InterPro"/>
</dbReference>
<dbReference type="InterPro" id="IPR001387">
    <property type="entry name" value="Cro/C1-type_HTH"/>
</dbReference>
<dbReference type="InterPro" id="IPR010982">
    <property type="entry name" value="Lambda_DNA-bd_dom_sf"/>
</dbReference>
<gene>
    <name evidence="2" type="ORF">L5014_33870</name>
</gene>
<reference evidence="2" key="1">
    <citation type="submission" date="2022-01" db="EMBL/GenBank/DDBJ databases">
        <title>Genome sequence and assembly of Parabukholderia sp. RG36.</title>
        <authorList>
            <person name="Chhetri G."/>
        </authorList>
    </citation>
    <scope>NUCLEOTIDE SEQUENCE</scope>
    <source>
        <strain evidence="2">RG36</strain>
    </source>
</reference>
<dbReference type="SMART" id="SM00530">
    <property type="entry name" value="HTH_XRE"/>
    <property type="match status" value="1"/>
</dbReference>
<evidence type="ECO:0000313" key="3">
    <source>
        <dbReference type="Proteomes" id="UP001139308"/>
    </source>
</evidence>
<dbReference type="Gene3D" id="1.10.260.40">
    <property type="entry name" value="lambda repressor-like DNA-binding domains"/>
    <property type="match status" value="1"/>
</dbReference>
<dbReference type="RefSeq" id="WP_238468268.1">
    <property type="nucleotide sequence ID" value="NZ_JAKLJA010000054.1"/>
</dbReference>
<comment type="caution">
    <text evidence="2">The sequence shown here is derived from an EMBL/GenBank/DDBJ whole genome shotgun (WGS) entry which is preliminary data.</text>
</comment>
<proteinExistence type="predicted"/>
<dbReference type="CDD" id="cd00093">
    <property type="entry name" value="HTH_XRE"/>
    <property type="match status" value="1"/>
</dbReference>
<dbReference type="Pfam" id="PF13560">
    <property type="entry name" value="HTH_31"/>
    <property type="match status" value="1"/>
</dbReference>